<reference evidence="4" key="1">
    <citation type="submission" date="2018-05" db="EMBL/GenBank/DDBJ databases">
        <title>Draft genome sequence of Stemphylium lycopersici strain CIDEFI 213.</title>
        <authorList>
            <person name="Medina R."/>
            <person name="Franco M.E.E."/>
            <person name="Lucentini C.G."/>
            <person name="Saparrat M.C.N."/>
            <person name="Balatti P.A."/>
        </authorList>
    </citation>
    <scope>NUCLEOTIDE SEQUENCE [LARGE SCALE GENOMIC DNA]</scope>
    <source>
        <strain evidence="4">CIDEFI 213</strain>
    </source>
</reference>
<evidence type="ECO:0000256" key="1">
    <source>
        <dbReference type="SAM" id="MobiDB-lite"/>
    </source>
</evidence>
<accession>A0A364N9A1</accession>
<feature type="compositionally biased region" description="Acidic residues" evidence="1">
    <location>
        <begin position="166"/>
        <end position="179"/>
    </location>
</feature>
<dbReference type="EMBL" id="QGDH01000029">
    <property type="protein sequence ID" value="RAR13862.1"/>
    <property type="molecule type" value="Genomic_DNA"/>
</dbReference>
<keyword evidence="2" id="KW-0472">Membrane</keyword>
<dbReference type="PANTHER" id="PTHR42083">
    <property type="entry name" value="MARVEL DOMAIN-CONTAINING PROTEIN"/>
    <property type="match status" value="1"/>
</dbReference>
<keyword evidence="4" id="KW-1185">Reference proteome</keyword>
<dbReference type="OrthoDB" id="5363290at2759"/>
<feature type="region of interest" description="Disordered" evidence="1">
    <location>
        <begin position="121"/>
        <end position="181"/>
    </location>
</feature>
<dbReference type="AlphaFoldDB" id="A0A364N9A1"/>
<feature type="transmembrane region" description="Helical" evidence="2">
    <location>
        <begin position="34"/>
        <end position="53"/>
    </location>
</feature>
<dbReference type="PANTHER" id="PTHR42083:SF1">
    <property type="entry name" value="MARVEL DOMAIN-CONTAINING PROTEIN"/>
    <property type="match status" value="1"/>
</dbReference>
<evidence type="ECO:0000256" key="2">
    <source>
        <dbReference type="SAM" id="Phobius"/>
    </source>
</evidence>
<evidence type="ECO:0000313" key="3">
    <source>
        <dbReference type="EMBL" id="RAR13862.1"/>
    </source>
</evidence>
<gene>
    <name evidence="3" type="ORF">DDE83_002750</name>
</gene>
<keyword evidence="3" id="KW-0328">Glycosyltransferase</keyword>
<name>A0A364N9A1_STELY</name>
<keyword evidence="2" id="KW-1133">Transmembrane helix</keyword>
<organism evidence="3 4">
    <name type="scientific">Stemphylium lycopersici</name>
    <name type="common">Tomato gray leaf spot disease fungus</name>
    <name type="synonym">Thyrospora lycopersici</name>
    <dbReference type="NCBI Taxonomy" id="183478"/>
    <lineage>
        <taxon>Eukaryota</taxon>
        <taxon>Fungi</taxon>
        <taxon>Dikarya</taxon>
        <taxon>Ascomycota</taxon>
        <taxon>Pezizomycotina</taxon>
        <taxon>Dothideomycetes</taxon>
        <taxon>Pleosporomycetidae</taxon>
        <taxon>Pleosporales</taxon>
        <taxon>Pleosporineae</taxon>
        <taxon>Pleosporaceae</taxon>
        <taxon>Stemphylium</taxon>
    </lineage>
</organism>
<feature type="compositionally biased region" description="Pro residues" evidence="1">
    <location>
        <begin position="146"/>
        <end position="157"/>
    </location>
</feature>
<keyword evidence="2" id="KW-0812">Transmembrane</keyword>
<sequence length="204" mass="22247">MGFNFLSNSTLRGEKATLGTSLSSTLTPSTIARLIIRFLQFVLGLTVIGLYAVDLDNARKANKYIDSKWVWAVVCGTLGALTSLVFMLPLAKAWFFFGVDAFVNYHYPALAVNQNPRRVSAPSAPVSPSEATITPPLSLPSYQTDPPVPAPQAPPPSVAYSTAGGEEQDQDTPNEEEEPIQSLQSWLALFPEHIIPFCFREVMS</sequence>
<proteinExistence type="predicted"/>
<protein>
    <submittedName>
        <fullName evidence="3">Uracil phosphoribosyltransferase</fullName>
    </submittedName>
</protein>
<feature type="transmembrane region" description="Helical" evidence="2">
    <location>
        <begin position="69"/>
        <end position="88"/>
    </location>
</feature>
<dbReference type="GO" id="GO:0016757">
    <property type="term" value="F:glycosyltransferase activity"/>
    <property type="evidence" value="ECO:0007669"/>
    <property type="project" value="UniProtKB-KW"/>
</dbReference>
<evidence type="ECO:0000313" key="4">
    <source>
        <dbReference type="Proteomes" id="UP000249619"/>
    </source>
</evidence>
<dbReference type="Proteomes" id="UP000249619">
    <property type="component" value="Unassembled WGS sequence"/>
</dbReference>
<comment type="caution">
    <text evidence="3">The sequence shown here is derived from an EMBL/GenBank/DDBJ whole genome shotgun (WGS) entry which is preliminary data.</text>
</comment>
<keyword evidence="3" id="KW-0808">Transferase</keyword>